<evidence type="ECO:0000256" key="1">
    <source>
        <dbReference type="ARBA" id="ARBA00004141"/>
    </source>
</evidence>
<dbReference type="Gene3D" id="3.10.580.10">
    <property type="entry name" value="CBS-domain"/>
    <property type="match status" value="1"/>
</dbReference>
<comment type="caution">
    <text evidence="13">The sequence shown here is derived from an EMBL/GenBank/DDBJ whole genome shotgun (WGS) entry which is preliminary data.</text>
</comment>
<dbReference type="InterPro" id="IPR046342">
    <property type="entry name" value="CBS_dom_sf"/>
</dbReference>
<dbReference type="SUPFAM" id="SSF54631">
    <property type="entry name" value="CBS-domain pair"/>
    <property type="match status" value="1"/>
</dbReference>
<dbReference type="Pfam" id="PF00654">
    <property type="entry name" value="Voltage_CLC"/>
    <property type="match status" value="1"/>
</dbReference>
<feature type="transmembrane region" description="Helical" evidence="11">
    <location>
        <begin position="295"/>
        <end position="320"/>
    </location>
</feature>
<dbReference type="PROSITE" id="PS51371">
    <property type="entry name" value="CBS"/>
    <property type="match status" value="1"/>
</dbReference>
<comment type="subcellular location">
    <subcellularLocation>
        <location evidence="1">Membrane</location>
        <topology evidence="1">Multi-pass membrane protein</topology>
    </subcellularLocation>
</comment>
<feature type="transmembrane region" description="Helical" evidence="11">
    <location>
        <begin position="175"/>
        <end position="200"/>
    </location>
</feature>
<dbReference type="Pfam" id="PF00571">
    <property type="entry name" value="CBS"/>
    <property type="match status" value="2"/>
</dbReference>
<dbReference type="SMART" id="SM00116">
    <property type="entry name" value="CBS"/>
    <property type="match status" value="2"/>
</dbReference>
<keyword evidence="14" id="KW-1185">Reference proteome</keyword>
<evidence type="ECO:0000256" key="11">
    <source>
        <dbReference type="SAM" id="Phobius"/>
    </source>
</evidence>
<dbReference type="GO" id="GO:0005254">
    <property type="term" value="F:chloride channel activity"/>
    <property type="evidence" value="ECO:0007669"/>
    <property type="project" value="UniProtKB-KW"/>
</dbReference>
<feature type="domain" description="CBS" evidence="12">
    <location>
        <begin position="481"/>
        <end position="542"/>
    </location>
</feature>
<keyword evidence="8" id="KW-0868">Chloride</keyword>
<dbReference type="OrthoDB" id="9812438at2"/>
<dbReference type="InterPro" id="IPR000644">
    <property type="entry name" value="CBS_dom"/>
</dbReference>
<evidence type="ECO:0000256" key="9">
    <source>
        <dbReference type="ARBA" id="ARBA00023303"/>
    </source>
</evidence>
<keyword evidence="6 11" id="KW-0472">Membrane</keyword>
<evidence type="ECO:0000256" key="4">
    <source>
        <dbReference type="ARBA" id="ARBA00022989"/>
    </source>
</evidence>
<feature type="transmembrane region" description="Helical" evidence="11">
    <location>
        <begin position="360"/>
        <end position="383"/>
    </location>
</feature>
<dbReference type="InterPro" id="IPR050368">
    <property type="entry name" value="ClC-type_chloride_channel"/>
</dbReference>
<dbReference type="PRINTS" id="PR00762">
    <property type="entry name" value="CLCHANNEL"/>
</dbReference>
<keyword evidence="10" id="KW-0129">CBS domain</keyword>
<evidence type="ECO:0000256" key="8">
    <source>
        <dbReference type="ARBA" id="ARBA00023214"/>
    </source>
</evidence>
<keyword evidence="4 11" id="KW-1133">Transmembrane helix</keyword>
<name>A0A2R5FIW2_NOSCO</name>
<keyword evidence="2" id="KW-0813">Transport</keyword>
<reference evidence="13 14" key="1">
    <citation type="submission" date="2017-06" db="EMBL/GenBank/DDBJ databases">
        <title>Genome sequencing of cyanobaciteial culture collection at National Institute for Environmental Studies (NIES).</title>
        <authorList>
            <person name="Hirose Y."/>
            <person name="Shimura Y."/>
            <person name="Fujisawa T."/>
            <person name="Nakamura Y."/>
            <person name="Kawachi M."/>
        </authorList>
    </citation>
    <scope>NUCLEOTIDE SEQUENCE [LARGE SCALE GENOMIC DNA]</scope>
    <source>
        <strain evidence="13 14">NIES-4072</strain>
    </source>
</reference>
<evidence type="ECO:0000313" key="13">
    <source>
        <dbReference type="EMBL" id="GBG18660.1"/>
    </source>
</evidence>
<dbReference type="InterPro" id="IPR001807">
    <property type="entry name" value="ClC"/>
</dbReference>
<accession>A0A2R5FIW2</accession>
<feature type="transmembrane region" description="Helical" evidence="11">
    <location>
        <begin position="253"/>
        <end position="275"/>
    </location>
</feature>
<evidence type="ECO:0000313" key="14">
    <source>
        <dbReference type="Proteomes" id="UP000245124"/>
    </source>
</evidence>
<protein>
    <submittedName>
        <fullName evidence="13">Cl-channel voltage-gated family protein</fullName>
    </submittedName>
</protein>
<dbReference type="PANTHER" id="PTHR43427:SF6">
    <property type="entry name" value="CHLORIDE CHANNEL PROTEIN CLC-E"/>
    <property type="match status" value="1"/>
</dbReference>
<feature type="transmembrane region" description="Helical" evidence="11">
    <location>
        <begin position="332"/>
        <end position="354"/>
    </location>
</feature>
<dbReference type="PANTHER" id="PTHR43427">
    <property type="entry name" value="CHLORIDE CHANNEL PROTEIN CLC-E"/>
    <property type="match status" value="1"/>
</dbReference>
<evidence type="ECO:0000256" key="7">
    <source>
        <dbReference type="ARBA" id="ARBA00023173"/>
    </source>
</evidence>
<dbReference type="RefSeq" id="WP_109008632.1">
    <property type="nucleotide sequence ID" value="NZ_BDUD01000001.1"/>
</dbReference>
<proteinExistence type="predicted"/>
<keyword evidence="5" id="KW-0406">Ion transport</keyword>
<keyword evidence="9" id="KW-0407">Ion channel</keyword>
<gene>
    <name evidence="13" type="ORF">NIES4072_23250</name>
</gene>
<dbReference type="InterPro" id="IPR014743">
    <property type="entry name" value="Cl-channel_core"/>
</dbReference>
<keyword evidence="3 11" id="KW-0812">Transmembrane</keyword>
<evidence type="ECO:0000256" key="5">
    <source>
        <dbReference type="ARBA" id="ARBA00023065"/>
    </source>
</evidence>
<feature type="transmembrane region" description="Helical" evidence="11">
    <location>
        <begin position="39"/>
        <end position="62"/>
    </location>
</feature>
<evidence type="ECO:0000256" key="6">
    <source>
        <dbReference type="ARBA" id="ARBA00023136"/>
    </source>
</evidence>
<feature type="transmembrane region" description="Helical" evidence="11">
    <location>
        <begin position="82"/>
        <end position="101"/>
    </location>
</feature>
<dbReference type="Gene3D" id="1.10.3080.10">
    <property type="entry name" value="Clc chloride channel"/>
    <property type="match status" value="1"/>
</dbReference>
<feature type="transmembrane region" description="Helical" evidence="11">
    <location>
        <begin position="395"/>
        <end position="420"/>
    </location>
</feature>
<feature type="transmembrane region" description="Helical" evidence="11">
    <location>
        <begin position="212"/>
        <end position="232"/>
    </location>
</feature>
<organism evidence="13 14">
    <name type="scientific">Nostoc commune NIES-4072</name>
    <dbReference type="NCBI Taxonomy" id="2005467"/>
    <lineage>
        <taxon>Bacteria</taxon>
        <taxon>Bacillati</taxon>
        <taxon>Cyanobacteriota</taxon>
        <taxon>Cyanophyceae</taxon>
        <taxon>Nostocales</taxon>
        <taxon>Nostocaceae</taxon>
        <taxon>Nostoc</taxon>
    </lineage>
</organism>
<evidence type="ECO:0000256" key="10">
    <source>
        <dbReference type="PROSITE-ProRule" id="PRU00703"/>
    </source>
</evidence>
<keyword evidence="7" id="KW-0869">Chloride channel</keyword>
<dbReference type="EMBL" id="BDUD01000001">
    <property type="protein sequence ID" value="GBG18660.1"/>
    <property type="molecule type" value="Genomic_DNA"/>
</dbReference>
<dbReference type="SUPFAM" id="SSF81340">
    <property type="entry name" value="Clc chloride channel"/>
    <property type="match status" value="1"/>
</dbReference>
<dbReference type="CDD" id="cd00400">
    <property type="entry name" value="Voltage_gated_ClC"/>
    <property type="match status" value="1"/>
</dbReference>
<dbReference type="Proteomes" id="UP000245124">
    <property type="component" value="Unassembled WGS sequence"/>
</dbReference>
<dbReference type="AlphaFoldDB" id="A0A2R5FIW2"/>
<evidence type="ECO:0000259" key="12">
    <source>
        <dbReference type="PROSITE" id="PS51371"/>
    </source>
</evidence>
<evidence type="ECO:0000256" key="3">
    <source>
        <dbReference type="ARBA" id="ARBA00022692"/>
    </source>
</evidence>
<evidence type="ECO:0000256" key="2">
    <source>
        <dbReference type="ARBA" id="ARBA00022448"/>
    </source>
</evidence>
<sequence length="634" mass="67546">MTLLPPTQLRKVTEQPAFPTPSARLAYLINRFQPSPETVVLFLAMLIGGGTGMGIVTFHYLIQLIHQLMLENLMGQIGVWGAWTLACVPTLGGLIVGLMRWRTQDFGPGLSSLIAASQGTEIKQPLRPVTKMLAASVSLGSGASLGPEGPSVEIGANFGMLLSVILNVSQERQRLLLGAGAAAGLAAGFNAPIAGVFFALEVVMGATSFATSAVSVVLLAAVVAALIAQIGLGAQPAFDLPVYQVRSPLELPLYLGLGLGASIISVTYTQSIRLAKACFAGKVPGFAFLGQIPEPIHPIIGGVMIGAVALHFPQILGVGYETVEAMLQDVEFPLYLLVVLLVVKLVMTAISAGSGFIGGLFAPAMFLGASFGSAYAKILAVAFPAICDQMAAPPAYAMVGMAAVLAGSVRAPLTSILMLFELTRDYRIVLPLMAAVGLSVWLVERIKPTFNSNSNLQQIGLSELKDEQAEIVQQILVEDAMYPCPKKLPATLGVLDAAVEMIRDRVRSALVVDEAEQLIGILSLEDINRALALWQTYSNSPTEIPDNLSSQTLIDICTTEILYAWQDELLSEALDRMSLRGLHQLPVVARDKPDRILGLLEREQIALTCNLAVTRKALRHYLPVLPTTDIVISH</sequence>
<dbReference type="GO" id="GO:0034707">
    <property type="term" value="C:chloride channel complex"/>
    <property type="evidence" value="ECO:0007669"/>
    <property type="project" value="UniProtKB-KW"/>
</dbReference>